<feature type="transmembrane region" description="Helical" evidence="1">
    <location>
        <begin position="246"/>
        <end position="265"/>
    </location>
</feature>
<dbReference type="SUPFAM" id="SSF103473">
    <property type="entry name" value="MFS general substrate transporter"/>
    <property type="match status" value="1"/>
</dbReference>
<keyword evidence="3" id="KW-1185">Reference proteome</keyword>
<feature type="transmembrane region" description="Helical" evidence="1">
    <location>
        <begin position="336"/>
        <end position="358"/>
    </location>
</feature>
<organism evidence="2 3">
    <name type="scientific">Shewanella denitrificans (strain OS217 / ATCC BAA-1090 / DSM 15013)</name>
    <dbReference type="NCBI Taxonomy" id="318161"/>
    <lineage>
        <taxon>Bacteria</taxon>
        <taxon>Pseudomonadati</taxon>
        <taxon>Pseudomonadota</taxon>
        <taxon>Gammaproteobacteria</taxon>
        <taxon>Alteromonadales</taxon>
        <taxon>Shewanellaceae</taxon>
        <taxon>Shewanella</taxon>
    </lineage>
</organism>
<keyword evidence="1" id="KW-0812">Transmembrane</keyword>
<dbReference type="EMBL" id="CP000302">
    <property type="protein sequence ID" value="ABE57003.1"/>
    <property type="molecule type" value="Genomic_DNA"/>
</dbReference>
<gene>
    <name evidence="2" type="ordered locus">Sden_3730</name>
</gene>
<feature type="transmembrane region" description="Helical" evidence="1">
    <location>
        <begin position="159"/>
        <end position="179"/>
    </location>
</feature>
<feature type="transmembrane region" description="Helical" evidence="1">
    <location>
        <begin position="136"/>
        <end position="153"/>
    </location>
</feature>
<accession>Q12HS3</accession>
<feature type="transmembrane region" description="Helical" evidence="1">
    <location>
        <begin position="7"/>
        <end position="28"/>
    </location>
</feature>
<dbReference type="Gene3D" id="1.20.1250.20">
    <property type="entry name" value="MFS general substrate transporter like domains"/>
    <property type="match status" value="1"/>
</dbReference>
<dbReference type="STRING" id="318161.Sden_3730"/>
<evidence type="ECO:0000256" key="1">
    <source>
        <dbReference type="SAM" id="Phobius"/>
    </source>
</evidence>
<keyword evidence="1" id="KW-0472">Membrane</keyword>
<reference evidence="2 3" key="1">
    <citation type="submission" date="2006-03" db="EMBL/GenBank/DDBJ databases">
        <title>Complete sequence of Shewanella denitrificans OS217.</title>
        <authorList>
            <consortium name="US DOE Joint Genome Institute"/>
            <person name="Copeland A."/>
            <person name="Lucas S."/>
            <person name="Lapidus A."/>
            <person name="Barry K."/>
            <person name="Detter J.C."/>
            <person name="Glavina del Rio T."/>
            <person name="Hammon N."/>
            <person name="Israni S."/>
            <person name="Dalin E."/>
            <person name="Tice H."/>
            <person name="Pitluck S."/>
            <person name="Brettin T."/>
            <person name="Bruce D."/>
            <person name="Han C."/>
            <person name="Tapia R."/>
            <person name="Gilna P."/>
            <person name="Kiss H."/>
            <person name="Schmutz J."/>
            <person name="Larimer F."/>
            <person name="Land M."/>
            <person name="Hauser L."/>
            <person name="Kyrpides N."/>
            <person name="Lykidis A."/>
            <person name="Richardson P."/>
        </authorList>
    </citation>
    <scope>NUCLEOTIDE SEQUENCE [LARGE SCALE GENOMIC DNA]</scope>
    <source>
        <strain evidence="3">OS217 / ATCC BAA-1090 / DSM 15013</strain>
    </source>
</reference>
<dbReference type="KEGG" id="sdn:Sden_3730"/>
<dbReference type="RefSeq" id="WP_011498141.1">
    <property type="nucleotide sequence ID" value="NC_007954.1"/>
</dbReference>
<feature type="transmembrane region" description="Helical" evidence="1">
    <location>
        <begin position="298"/>
        <end position="316"/>
    </location>
</feature>
<dbReference type="HOGENOM" id="CLU_764824_0_0_6"/>
<evidence type="ECO:0000313" key="3">
    <source>
        <dbReference type="Proteomes" id="UP000001982"/>
    </source>
</evidence>
<keyword evidence="1" id="KW-1133">Transmembrane helix</keyword>
<dbReference type="AlphaFoldDB" id="Q12HS3"/>
<feature type="transmembrane region" description="Helical" evidence="1">
    <location>
        <begin position="40"/>
        <end position="58"/>
    </location>
</feature>
<sequence length="362" mass="39521">MKRWFVVLALVQLVILSIVGLIRFYLLARMSEAEVANSDYGLFLFCSSIASTVIPFVLGHHIDRGRYRDITLWGMATLSAMALWLLIVPPQSLILIACSFTLVASCVVVAVQLCLKAAVIEGSQNGNLARGNWLNQLILALSLLIPAGVHLLFYGGYEITQLLVVMLFLLLLAGIAVKLQLRNLFNASQSSRQIRPAQVVGILRQHLSQLNNLWYILLLLLMNFATGALESYAMPKIQAEFGGDGIVYALLAVGSLYFIGSFVSLAIGKAPFISGPAAMYTLILVCCVGMMLAPSMGLLLAVCALFFMLHPHVFILTDSRIQSTVMRDVIGTHFSVLRVASFVMLSLGNLVVSATYLFTESL</sequence>
<feature type="transmembrane region" description="Helical" evidence="1">
    <location>
        <begin position="213"/>
        <end position="234"/>
    </location>
</feature>
<evidence type="ECO:0000313" key="2">
    <source>
        <dbReference type="EMBL" id="ABE57003.1"/>
    </source>
</evidence>
<feature type="transmembrane region" description="Helical" evidence="1">
    <location>
        <begin position="70"/>
        <end position="87"/>
    </location>
</feature>
<protein>
    <submittedName>
        <fullName evidence="2">Uncharacterized protein</fullName>
    </submittedName>
</protein>
<proteinExistence type="predicted"/>
<dbReference type="InterPro" id="IPR036259">
    <property type="entry name" value="MFS_trans_sf"/>
</dbReference>
<feature type="transmembrane region" description="Helical" evidence="1">
    <location>
        <begin position="93"/>
        <end position="115"/>
    </location>
</feature>
<feature type="transmembrane region" description="Helical" evidence="1">
    <location>
        <begin position="272"/>
        <end position="292"/>
    </location>
</feature>
<name>Q12HS3_SHEDO</name>
<dbReference type="Proteomes" id="UP000001982">
    <property type="component" value="Chromosome"/>
</dbReference>